<keyword evidence="4" id="KW-0406">Ion transport</keyword>
<evidence type="ECO:0000256" key="10">
    <source>
        <dbReference type="PROSITE-ProRule" id="PRU01360"/>
    </source>
</evidence>
<evidence type="ECO:0000313" key="15">
    <source>
        <dbReference type="Proteomes" id="UP000292958"/>
    </source>
</evidence>
<dbReference type="OrthoDB" id="9760333at2"/>
<evidence type="ECO:0000256" key="7">
    <source>
        <dbReference type="ARBA" id="ARBA00023077"/>
    </source>
</evidence>
<keyword evidence="9 10" id="KW-0998">Cell outer membrane</keyword>
<proteinExistence type="inferred from homology"/>
<sequence>MKNDARRRNLRRFAGSKSWLAVGTLAAYTVMGTSHSAQAAVKSSESGAAAAVPPASNAPVKRLNIAAGSLEDGIKAYEQQTGMHIRVDLPQGTLAGFQTKGVSGAFTDEEGLRLLLAGTGLSAHVEDESNAVVGLRASESVDVSTSPNSIGLAQFTETLTNTPQTVNVVPQFIMQEQAATTIRDGLRNVPGVSIAAGEGGAQGDNLTIRGFSARNDMFIDGIRDFGSYYRDAFNYEAIEVLQGPASVEFGRGSTGGVVNQESKMPVDHEIIRGTLQLGTNQMRRLTADVNEPLTDFIPGAAFRMNVVGTQSKVAERDYAETRRFGIAPGISFGLNRPTHGGIFYLHESEDSIPDYGIPYLGVSGARVDRSTFYGYATDSHLNTNPDIVTGRIEHDFSNGLVLRSTLRWGNYPRDVRVVEPQINTNPTLSVINGVATATCSPTAATPCYNVNTPLANVLARRNVITRNSTEDILWEQTQMIGRLKIKSIENNFVVTAEGGRERSRPQSISYPATIFTPVINPNAQDPLPAPTVGARTYVTSNAYGVSGMDTLKLTQWLQLSGGVRFDYFYTFVDPTATSPQLSQLIQQPTYRAAVVVKPARNGSIYFDYGTSFNPSAESLSLSANNAVQDPQENETYEAGTKWDLLNDRLNVSGAYFRTNKTNVYETNPQDTTQVLNVGSQRVQGFQIGALGHMASHFDVILGYAYLNGVVTQSVLNASPFGSLYKPNDPIYGIFPYFISPNNFPLANVPRNSGNLWVTHNLPWRFVGGFGGNFLGPRRASSTALVAVPLSNLAPVSQTPMAFKSINGYWIFNMMLRRPINDRLDFQANLINLTNKFYIDQPHPNHLIPGEGFNAQFGFNMHF</sequence>
<feature type="signal peptide" evidence="12">
    <location>
        <begin position="1"/>
        <end position="39"/>
    </location>
</feature>
<evidence type="ECO:0000256" key="6">
    <source>
        <dbReference type="ARBA" id="ARBA00023004"/>
    </source>
</evidence>
<dbReference type="InterPro" id="IPR039426">
    <property type="entry name" value="TonB-dep_rcpt-like"/>
</dbReference>
<dbReference type="Gene3D" id="2.40.170.20">
    <property type="entry name" value="TonB-dependent receptor, beta-barrel domain"/>
    <property type="match status" value="1"/>
</dbReference>
<dbReference type="CDD" id="cd01347">
    <property type="entry name" value="ligand_gated_channel"/>
    <property type="match status" value="1"/>
</dbReference>
<dbReference type="GO" id="GO:0015344">
    <property type="term" value="F:siderophore uptake transmembrane transporter activity"/>
    <property type="evidence" value="ECO:0007669"/>
    <property type="project" value="TreeGrafter"/>
</dbReference>
<dbReference type="RefSeq" id="WP_130419128.1">
    <property type="nucleotide sequence ID" value="NZ_SHKW01000001.1"/>
</dbReference>
<dbReference type="SMART" id="SM00965">
    <property type="entry name" value="STN"/>
    <property type="match status" value="1"/>
</dbReference>
<evidence type="ECO:0000256" key="3">
    <source>
        <dbReference type="ARBA" id="ARBA00022452"/>
    </source>
</evidence>
<evidence type="ECO:0000313" key="14">
    <source>
        <dbReference type="EMBL" id="RZU41174.1"/>
    </source>
</evidence>
<dbReference type="PROSITE" id="PS52016">
    <property type="entry name" value="TONB_DEPENDENT_REC_3"/>
    <property type="match status" value="1"/>
</dbReference>
<feature type="chain" id="PRO_5020286812" evidence="12">
    <location>
        <begin position="40"/>
        <end position="862"/>
    </location>
</feature>
<evidence type="ECO:0000256" key="4">
    <source>
        <dbReference type="ARBA" id="ARBA00022496"/>
    </source>
</evidence>
<dbReference type="Gene3D" id="2.170.130.10">
    <property type="entry name" value="TonB-dependent receptor, plug domain"/>
    <property type="match status" value="1"/>
</dbReference>
<keyword evidence="8 10" id="KW-0472">Membrane</keyword>
<dbReference type="InterPro" id="IPR000531">
    <property type="entry name" value="Beta-barrel_TonB"/>
</dbReference>
<keyword evidence="12" id="KW-0732">Signal</keyword>
<keyword evidence="15" id="KW-1185">Reference proteome</keyword>
<protein>
    <submittedName>
        <fullName evidence="14">Catecholate siderophore receptor</fullName>
    </submittedName>
</protein>
<keyword evidence="6" id="KW-0408">Iron</keyword>
<comment type="similarity">
    <text evidence="10 11">Belongs to the TonB-dependent receptor family.</text>
</comment>
<evidence type="ECO:0000259" key="13">
    <source>
        <dbReference type="SMART" id="SM00965"/>
    </source>
</evidence>
<comment type="caution">
    <text evidence="14">The sequence shown here is derived from an EMBL/GenBank/DDBJ whole genome shotgun (WGS) entry which is preliminary data.</text>
</comment>
<accession>A0A4Q7YV17</accession>
<evidence type="ECO:0000256" key="9">
    <source>
        <dbReference type="ARBA" id="ARBA00023237"/>
    </source>
</evidence>
<keyword evidence="14" id="KW-0675">Receptor</keyword>
<comment type="subcellular location">
    <subcellularLocation>
        <location evidence="1 10">Cell outer membrane</location>
        <topology evidence="1 10">Multi-pass membrane protein</topology>
    </subcellularLocation>
</comment>
<dbReference type="Proteomes" id="UP000292958">
    <property type="component" value="Unassembled WGS sequence"/>
</dbReference>
<dbReference type="InterPro" id="IPR011662">
    <property type="entry name" value="Secretin/TonB_short_N"/>
</dbReference>
<evidence type="ECO:0000256" key="12">
    <source>
        <dbReference type="SAM" id="SignalP"/>
    </source>
</evidence>
<dbReference type="EMBL" id="SHKW01000001">
    <property type="protein sequence ID" value="RZU41174.1"/>
    <property type="molecule type" value="Genomic_DNA"/>
</dbReference>
<organism evidence="14 15">
    <name type="scientific">Edaphobacter modestus</name>
    <dbReference type="NCBI Taxonomy" id="388466"/>
    <lineage>
        <taxon>Bacteria</taxon>
        <taxon>Pseudomonadati</taxon>
        <taxon>Acidobacteriota</taxon>
        <taxon>Terriglobia</taxon>
        <taxon>Terriglobales</taxon>
        <taxon>Acidobacteriaceae</taxon>
        <taxon>Edaphobacter</taxon>
    </lineage>
</organism>
<evidence type="ECO:0000256" key="1">
    <source>
        <dbReference type="ARBA" id="ARBA00004571"/>
    </source>
</evidence>
<dbReference type="PANTHER" id="PTHR32552:SF83">
    <property type="entry name" value="BLR3904 PROTEIN"/>
    <property type="match status" value="1"/>
</dbReference>
<keyword evidence="4" id="KW-0410">Iron transport</keyword>
<dbReference type="InterPro" id="IPR012910">
    <property type="entry name" value="Plug_dom"/>
</dbReference>
<dbReference type="Pfam" id="PF00593">
    <property type="entry name" value="TonB_dep_Rec_b-barrel"/>
    <property type="match status" value="1"/>
</dbReference>
<keyword evidence="5 10" id="KW-0812">Transmembrane</keyword>
<gene>
    <name evidence="14" type="ORF">BDD14_2675</name>
</gene>
<keyword evidence="7 11" id="KW-0798">TonB box</keyword>
<dbReference type="SUPFAM" id="SSF56935">
    <property type="entry name" value="Porins"/>
    <property type="match status" value="1"/>
</dbReference>
<keyword evidence="2 10" id="KW-0813">Transport</keyword>
<feature type="domain" description="Secretin/TonB short N-terminal" evidence="13">
    <location>
        <begin position="85"/>
        <end position="137"/>
    </location>
</feature>
<evidence type="ECO:0000256" key="11">
    <source>
        <dbReference type="RuleBase" id="RU003357"/>
    </source>
</evidence>
<dbReference type="AlphaFoldDB" id="A0A4Q7YV17"/>
<dbReference type="Pfam" id="PF07715">
    <property type="entry name" value="Plug"/>
    <property type="match status" value="1"/>
</dbReference>
<evidence type="ECO:0000256" key="8">
    <source>
        <dbReference type="ARBA" id="ARBA00023136"/>
    </source>
</evidence>
<dbReference type="InterPro" id="IPR037066">
    <property type="entry name" value="Plug_dom_sf"/>
</dbReference>
<evidence type="ECO:0000256" key="2">
    <source>
        <dbReference type="ARBA" id="ARBA00022448"/>
    </source>
</evidence>
<dbReference type="Gene3D" id="3.55.50.30">
    <property type="match status" value="1"/>
</dbReference>
<keyword evidence="3 10" id="KW-1134">Transmembrane beta strand</keyword>
<dbReference type="GO" id="GO:0009279">
    <property type="term" value="C:cell outer membrane"/>
    <property type="evidence" value="ECO:0007669"/>
    <property type="project" value="UniProtKB-SubCell"/>
</dbReference>
<dbReference type="PANTHER" id="PTHR32552">
    <property type="entry name" value="FERRICHROME IRON RECEPTOR-RELATED"/>
    <property type="match status" value="1"/>
</dbReference>
<evidence type="ECO:0000256" key="5">
    <source>
        <dbReference type="ARBA" id="ARBA00022692"/>
    </source>
</evidence>
<name>A0A4Q7YV17_9BACT</name>
<reference evidence="14 15" key="1">
    <citation type="submission" date="2019-02" db="EMBL/GenBank/DDBJ databases">
        <title>Genomic Encyclopedia of Archaeal and Bacterial Type Strains, Phase II (KMG-II): from individual species to whole genera.</title>
        <authorList>
            <person name="Goeker M."/>
        </authorList>
    </citation>
    <scope>NUCLEOTIDE SEQUENCE [LARGE SCALE GENOMIC DNA]</scope>
    <source>
        <strain evidence="14 15">DSM 18101</strain>
    </source>
</reference>
<dbReference type="InterPro" id="IPR036942">
    <property type="entry name" value="Beta-barrel_TonB_sf"/>
</dbReference>